<proteinExistence type="predicted"/>
<gene>
    <name evidence="1" type="ORF">TSPGSL018_12186</name>
</gene>
<dbReference type="AlphaFoldDB" id="A0A061S5Z6"/>
<evidence type="ECO:0000313" key="1">
    <source>
        <dbReference type="EMBL" id="JAC79648.1"/>
    </source>
</evidence>
<protein>
    <submittedName>
        <fullName evidence="1">Uncharacterized protein</fullName>
    </submittedName>
</protein>
<accession>A0A061S5Z6</accession>
<reference evidence="1" key="1">
    <citation type="submission" date="2014-05" db="EMBL/GenBank/DDBJ databases">
        <title>The transcriptome of the halophilic microalga Tetraselmis sp. GSL018 isolated from the Great Salt Lake, Utah.</title>
        <authorList>
            <person name="Jinkerson R.E."/>
            <person name="D'Adamo S."/>
            <person name="Posewitz M.C."/>
        </authorList>
    </citation>
    <scope>NUCLEOTIDE SEQUENCE</scope>
    <source>
        <strain evidence="1">GSL018</strain>
    </source>
</reference>
<sequence>MEKYAALQTTIVHAPANPKSKIWDFIFCSRKRNDRRNSKRGLGGLGTT</sequence>
<organism evidence="1">
    <name type="scientific">Tetraselmis sp. GSL018</name>
    <dbReference type="NCBI Taxonomy" id="582737"/>
    <lineage>
        <taxon>Eukaryota</taxon>
        <taxon>Viridiplantae</taxon>
        <taxon>Chlorophyta</taxon>
        <taxon>core chlorophytes</taxon>
        <taxon>Chlorodendrophyceae</taxon>
        <taxon>Chlorodendrales</taxon>
        <taxon>Chlorodendraceae</taxon>
        <taxon>Tetraselmis</taxon>
    </lineage>
</organism>
<dbReference type="EMBL" id="GBEZ01005689">
    <property type="protein sequence ID" value="JAC79648.1"/>
    <property type="molecule type" value="Transcribed_RNA"/>
</dbReference>
<name>A0A061S5Z6_9CHLO</name>